<keyword evidence="2" id="KW-0812">Transmembrane</keyword>
<reference evidence="3 4" key="1">
    <citation type="submission" date="2024-01" db="EMBL/GenBank/DDBJ databases">
        <title>The genomes of 5 underutilized Papilionoideae crops provide insights into root nodulation and disease resistance.</title>
        <authorList>
            <person name="Yuan L."/>
        </authorList>
    </citation>
    <scope>NUCLEOTIDE SEQUENCE [LARGE SCALE GENOMIC DNA]</scope>
    <source>
        <strain evidence="3">LY-2023</strain>
        <tissue evidence="3">Leaf</tissue>
    </source>
</reference>
<name>A0AAN9J7W4_CLITE</name>
<sequence length="133" mass="15753">MTFLYEPILFLSLPFILTMDKVYVSWMVLVVLVLMCISDIGNGGDDEEQRNKPSLWEWLRLRRAYSIYSALFPSNISHFWYLLKTLLNHAYARVFPPNIDIYSRGNHAHKPKEKAKRMRTLTESSEKERQNEL</sequence>
<feature type="compositionally biased region" description="Basic and acidic residues" evidence="1">
    <location>
        <begin position="124"/>
        <end position="133"/>
    </location>
</feature>
<feature type="region of interest" description="Disordered" evidence="1">
    <location>
        <begin position="103"/>
        <end position="133"/>
    </location>
</feature>
<evidence type="ECO:0000256" key="2">
    <source>
        <dbReference type="SAM" id="Phobius"/>
    </source>
</evidence>
<gene>
    <name evidence="3" type="ORF">RJT34_16865</name>
</gene>
<feature type="compositionally biased region" description="Basic residues" evidence="1">
    <location>
        <begin position="106"/>
        <end position="119"/>
    </location>
</feature>
<dbReference type="EMBL" id="JAYKXN010000004">
    <property type="protein sequence ID" value="KAK7293982.1"/>
    <property type="molecule type" value="Genomic_DNA"/>
</dbReference>
<protein>
    <submittedName>
        <fullName evidence="3">Uncharacterized protein</fullName>
    </submittedName>
</protein>
<evidence type="ECO:0000313" key="3">
    <source>
        <dbReference type="EMBL" id="KAK7293982.1"/>
    </source>
</evidence>
<keyword evidence="2" id="KW-1133">Transmembrane helix</keyword>
<evidence type="ECO:0000256" key="1">
    <source>
        <dbReference type="SAM" id="MobiDB-lite"/>
    </source>
</evidence>
<dbReference type="AlphaFoldDB" id="A0AAN9J7W4"/>
<proteinExistence type="predicted"/>
<organism evidence="3 4">
    <name type="scientific">Clitoria ternatea</name>
    <name type="common">Butterfly pea</name>
    <dbReference type="NCBI Taxonomy" id="43366"/>
    <lineage>
        <taxon>Eukaryota</taxon>
        <taxon>Viridiplantae</taxon>
        <taxon>Streptophyta</taxon>
        <taxon>Embryophyta</taxon>
        <taxon>Tracheophyta</taxon>
        <taxon>Spermatophyta</taxon>
        <taxon>Magnoliopsida</taxon>
        <taxon>eudicotyledons</taxon>
        <taxon>Gunneridae</taxon>
        <taxon>Pentapetalae</taxon>
        <taxon>rosids</taxon>
        <taxon>fabids</taxon>
        <taxon>Fabales</taxon>
        <taxon>Fabaceae</taxon>
        <taxon>Papilionoideae</taxon>
        <taxon>50 kb inversion clade</taxon>
        <taxon>NPAAA clade</taxon>
        <taxon>indigoferoid/millettioid clade</taxon>
        <taxon>Phaseoleae</taxon>
        <taxon>Clitoria</taxon>
    </lineage>
</organism>
<dbReference type="Proteomes" id="UP001359559">
    <property type="component" value="Unassembled WGS sequence"/>
</dbReference>
<keyword evidence="4" id="KW-1185">Reference proteome</keyword>
<keyword evidence="2" id="KW-0472">Membrane</keyword>
<comment type="caution">
    <text evidence="3">The sequence shown here is derived from an EMBL/GenBank/DDBJ whole genome shotgun (WGS) entry which is preliminary data.</text>
</comment>
<evidence type="ECO:0000313" key="4">
    <source>
        <dbReference type="Proteomes" id="UP001359559"/>
    </source>
</evidence>
<feature type="transmembrane region" description="Helical" evidence="2">
    <location>
        <begin position="23"/>
        <end position="44"/>
    </location>
</feature>
<accession>A0AAN9J7W4</accession>